<dbReference type="PRINTS" id="PR00080">
    <property type="entry name" value="SDRFAMILY"/>
</dbReference>
<evidence type="ECO:0000313" key="4">
    <source>
        <dbReference type="Proteomes" id="UP001284601"/>
    </source>
</evidence>
<proteinExistence type="inferred from homology"/>
<sequence length="231" mass="23234">MSVALVTGAASGIGRATALELAARGWEVVGLDRAAGEGVDHVADVTDGAAVADAVAQIGRVDLLANVAGVGSTTNVIETPPEVWDAVFDVNVKGVFHTCRAVLPGMVERGSGVIVNAASIAGLVGLRDRAAYCASKGAVIALTKAMAIDHVGDGIRVNCVCPGTVDTPWVGRLIDSAPDPVATRAALVARQPMGRLGRAEEVAKAIAYLASDDAAFVTGTELVIDGGLVAG</sequence>
<dbReference type="Pfam" id="PF13561">
    <property type="entry name" value="adh_short_C2"/>
    <property type="match status" value="1"/>
</dbReference>
<reference evidence="3 4" key="2">
    <citation type="submission" date="2023-10" db="EMBL/GenBank/DDBJ databases">
        <authorList>
            <person name="Han X.F."/>
        </authorList>
    </citation>
    <scope>NUCLEOTIDE SEQUENCE [LARGE SCALE GENOMIC DNA]</scope>
    <source>
        <strain evidence="3 4">KCTC 39840</strain>
    </source>
</reference>
<dbReference type="Gene3D" id="3.40.50.720">
    <property type="entry name" value="NAD(P)-binding Rossmann-like Domain"/>
    <property type="match status" value="1"/>
</dbReference>
<dbReference type="PROSITE" id="PS00061">
    <property type="entry name" value="ADH_SHORT"/>
    <property type="match status" value="1"/>
</dbReference>
<dbReference type="PANTHER" id="PTHR43477:SF1">
    <property type="entry name" value="DIHYDROANTICAPSIN 7-DEHYDROGENASE"/>
    <property type="match status" value="1"/>
</dbReference>
<dbReference type="InterPro" id="IPR036291">
    <property type="entry name" value="NAD(P)-bd_dom_sf"/>
</dbReference>
<accession>A0ABU4HZD5</accession>
<organism evidence="3 4">
    <name type="scientific">Conexibacter stalactiti</name>
    <dbReference type="NCBI Taxonomy" id="1940611"/>
    <lineage>
        <taxon>Bacteria</taxon>
        <taxon>Bacillati</taxon>
        <taxon>Actinomycetota</taxon>
        <taxon>Thermoleophilia</taxon>
        <taxon>Solirubrobacterales</taxon>
        <taxon>Conexibacteraceae</taxon>
        <taxon>Conexibacter</taxon>
    </lineage>
</organism>
<comment type="caution">
    <text evidence="3">The sequence shown here is derived from an EMBL/GenBank/DDBJ whole genome shotgun (WGS) entry which is preliminary data.</text>
</comment>
<dbReference type="Proteomes" id="UP001284601">
    <property type="component" value="Unassembled WGS sequence"/>
</dbReference>
<gene>
    <name evidence="3" type="ORF">R7226_30225</name>
</gene>
<name>A0ABU4HZD5_9ACTN</name>
<dbReference type="InterPro" id="IPR051122">
    <property type="entry name" value="SDR_DHRS6-like"/>
</dbReference>
<keyword evidence="2" id="KW-0560">Oxidoreductase</keyword>
<evidence type="ECO:0000313" key="3">
    <source>
        <dbReference type="EMBL" id="MDW5598677.1"/>
    </source>
</evidence>
<dbReference type="InterPro" id="IPR020904">
    <property type="entry name" value="Sc_DH/Rdtase_CS"/>
</dbReference>
<reference evidence="4" key="1">
    <citation type="submission" date="2023-07" db="EMBL/GenBank/DDBJ databases">
        <title>Conexibacter stalactiti sp. nov., isolated from stalactites in a lava cave and emended description of the genus Conexibacter.</title>
        <authorList>
            <person name="Lee S.D."/>
        </authorList>
    </citation>
    <scope>NUCLEOTIDE SEQUENCE [LARGE SCALE GENOMIC DNA]</scope>
    <source>
        <strain evidence="4">KCTC 39840</strain>
    </source>
</reference>
<protein>
    <submittedName>
        <fullName evidence="3">SDR family oxidoreductase</fullName>
    </submittedName>
</protein>
<dbReference type="PRINTS" id="PR00081">
    <property type="entry name" value="GDHRDH"/>
</dbReference>
<keyword evidence="4" id="KW-1185">Reference proteome</keyword>
<comment type="similarity">
    <text evidence="1">Belongs to the short-chain dehydrogenases/reductases (SDR) family.</text>
</comment>
<dbReference type="RefSeq" id="WP_318601229.1">
    <property type="nucleotide sequence ID" value="NZ_JAWSTH010000164.1"/>
</dbReference>
<dbReference type="SUPFAM" id="SSF51735">
    <property type="entry name" value="NAD(P)-binding Rossmann-fold domains"/>
    <property type="match status" value="1"/>
</dbReference>
<dbReference type="EMBL" id="JAWSTH010000164">
    <property type="protein sequence ID" value="MDW5598677.1"/>
    <property type="molecule type" value="Genomic_DNA"/>
</dbReference>
<dbReference type="InterPro" id="IPR002347">
    <property type="entry name" value="SDR_fam"/>
</dbReference>
<evidence type="ECO:0000256" key="1">
    <source>
        <dbReference type="ARBA" id="ARBA00006484"/>
    </source>
</evidence>
<dbReference type="PANTHER" id="PTHR43477">
    <property type="entry name" value="DIHYDROANTICAPSIN 7-DEHYDROGENASE"/>
    <property type="match status" value="1"/>
</dbReference>
<evidence type="ECO:0000256" key="2">
    <source>
        <dbReference type="ARBA" id="ARBA00023002"/>
    </source>
</evidence>